<proteinExistence type="predicted"/>
<comment type="caution">
    <text evidence="1">The sequence shown here is derived from an EMBL/GenBank/DDBJ whole genome shotgun (WGS) entry which is preliminary data.</text>
</comment>
<accession>A0ABQ3VRE7</accession>
<keyword evidence="2" id="KW-1185">Reference proteome</keyword>
<evidence type="ECO:0000313" key="1">
    <source>
        <dbReference type="EMBL" id="GHO87691.1"/>
    </source>
</evidence>
<dbReference type="EMBL" id="BNJJ01000018">
    <property type="protein sequence ID" value="GHO87691.1"/>
    <property type="molecule type" value="Genomic_DNA"/>
</dbReference>
<protein>
    <recommendedName>
        <fullName evidence="3">UspA domain-containing protein</fullName>
    </recommendedName>
</protein>
<evidence type="ECO:0000313" key="2">
    <source>
        <dbReference type="Proteomes" id="UP000635565"/>
    </source>
</evidence>
<reference evidence="1 2" key="1">
    <citation type="journal article" date="2021" name="Int. J. Syst. Evol. Microbiol.">
        <title>Reticulibacter mediterranei gen. nov., sp. nov., within the new family Reticulibacteraceae fam. nov., and Ktedonospora formicarum gen. nov., sp. nov., Ktedonobacter robiniae sp. nov., Dictyobacter formicarum sp. nov. and Dictyobacter arantiisoli sp. nov., belonging to the class Ktedonobacteria.</title>
        <authorList>
            <person name="Yabe S."/>
            <person name="Zheng Y."/>
            <person name="Wang C.M."/>
            <person name="Sakai Y."/>
            <person name="Abe K."/>
            <person name="Yokota A."/>
            <person name="Donadio S."/>
            <person name="Cavaletti L."/>
            <person name="Monciardini P."/>
        </authorList>
    </citation>
    <scope>NUCLEOTIDE SEQUENCE [LARGE SCALE GENOMIC DNA]</scope>
    <source>
        <strain evidence="1 2">SOSP1-9</strain>
    </source>
</reference>
<evidence type="ECO:0008006" key="3">
    <source>
        <dbReference type="Google" id="ProtNLM"/>
    </source>
</evidence>
<dbReference type="RefSeq" id="WP_201365220.1">
    <property type="nucleotide sequence ID" value="NZ_BNJJ01000018.1"/>
</dbReference>
<name>A0ABQ3VRE7_9CHLR</name>
<dbReference type="Proteomes" id="UP000635565">
    <property type="component" value="Unassembled WGS sequence"/>
</dbReference>
<organism evidence="1 2">
    <name type="scientific">Dictyobacter formicarum</name>
    <dbReference type="NCBI Taxonomy" id="2778368"/>
    <lineage>
        <taxon>Bacteria</taxon>
        <taxon>Bacillati</taxon>
        <taxon>Chloroflexota</taxon>
        <taxon>Ktedonobacteria</taxon>
        <taxon>Ktedonobacterales</taxon>
        <taxon>Dictyobacteraceae</taxon>
        <taxon>Dictyobacter</taxon>
    </lineage>
</organism>
<sequence length="213" mass="23732">MNKNQFSTRLLLPFTHGVDTEALDVAIQLAKACHTTLVAVAVLRGKAKRNRLEPRLEDIMQAQDFLEAARWKAARYRVDIERFEIVTTDVTTDMVGSLDVLTKQRSCNGVALFVRGGKGVLLSNDEILACLEQVDCTRYLVHLPAQTSPLFDALCRRLIRCSSWLSTRLFSADSGLAVPPSLELSEIVRQVVNGEEEGSEEDIIEDQRICNNG</sequence>
<gene>
    <name evidence="1" type="ORF">KSZ_56970</name>
</gene>